<proteinExistence type="predicted"/>
<dbReference type="EMBL" id="JAKWBI020000195">
    <property type="protein sequence ID" value="KAJ2899516.1"/>
    <property type="molecule type" value="Genomic_DNA"/>
</dbReference>
<evidence type="ECO:0000256" key="2">
    <source>
        <dbReference type="SAM" id="MobiDB-lite"/>
    </source>
</evidence>
<name>A0AAD5RPJ4_9PEZI</name>
<dbReference type="AlphaFoldDB" id="A0AAD5RPJ4"/>
<dbReference type="Proteomes" id="UP001201980">
    <property type="component" value="Unassembled WGS sequence"/>
</dbReference>
<feature type="coiled-coil region" evidence="1">
    <location>
        <begin position="158"/>
        <end position="257"/>
    </location>
</feature>
<evidence type="ECO:0000313" key="3">
    <source>
        <dbReference type="EMBL" id="KAJ2899516.1"/>
    </source>
</evidence>
<keyword evidence="1" id="KW-0175">Coiled coil</keyword>
<accession>A0AAD5RPJ4</accession>
<evidence type="ECO:0000256" key="1">
    <source>
        <dbReference type="SAM" id="Coils"/>
    </source>
</evidence>
<reference evidence="3" key="1">
    <citation type="submission" date="2022-07" db="EMBL/GenBank/DDBJ databases">
        <title>Draft genome sequence of Zalerion maritima ATCC 34329, a (micro)plastics degrading marine fungus.</title>
        <authorList>
            <person name="Paco A."/>
            <person name="Goncalves M.F.M."/>
            <person name="Rocha-Santos T.A.P."/>
            <person name="Alves A."/>
        </authorList>
    </citation>
    <scope>NUCLEOTIDE SEQUENCE</scope>
    <source>
        <strain evidence="3">ATCC 34329</strain>
    </source>
</reference>
<keyword evidence="4" id="KW-1185">Reference proteome</keyword>
<feature type="region of interest" description="Disordered" evidence="2">
    <location>
        <begin position="47"/>
        <end position="74"/>
    </location>
</feature>
<feature type="compositionally biased region" description="Acidic residues" evidence="2">
    <location>
        <begin position="265"/>
        <end position="281"/>
    </location>
</feature>
<sequence length="287" mass="32366">MENIHSLRYRIFGPASPDQSEKSHIENQASSREPTIADRFKAAIAEEIPECLSPSQGMGDRKLPKSSSTDSASSTLQFATKLKDTYADECQELHEGGISKLEESHALLLNDLQARIAHIKDQSRKANVTERMKPLSETKVSARTPDNRKIKLTLGQCAEDYRASMSQWQEEMSRVETEFFNAKGQVADAYSQLLNEADGAGTSLRRAIDKAQQNVRLAKEECLEEARKLRKEAEDELREKETQLDSEIQQIQEFLNLFLYGDMDGDEDTIDMDDNDEENVGSDEANK</sequence>
<organism evidence="3 4">
    <name type="scientific">Zalerion maritima</name>
    <dbReference type="NCBI Taxonomy" id="339359"/>
    <lineage>
        <taxon>Eukaryota</taxon>
        <taxon>Fungi</taxon>
        <taxon>Dikarya</taxon>
        <taxon>Ascomycota</taxon>
        <taxon>Pezizomycotina</taxon>
        <taxon>Sordariomycetes</taxon>
        <taxon>Lulworthiomycetidae</taxon>
        <taxon>Lulworthiales</taxon>
        <taxon>Lulworthiaceae</taxon>
        <taxon>Zalerion</taxon>
    </lineage>
</organism>
<protein>
    <submittedName>
        <fullName evidence="3">Uncharacterized protein</fullName>
    </submittedName>
</protein>
<gene>
    <name evidence="3" type="ORF">MKZ38_003010</name>
</gene>
<feature type="region of interest" description="Disordered" evidence="2">
    <location>
        <begin position="265"/>
        <end position="287"/>
    </location>
</feature>
<comment type="caution">
    <text evidence="3">The sequence shown here is derived from an EMBL/GenBank/DDBJ whole genome shotgun (WGS) entry which is preliminary data.</text>
</comment>
<evidence type="ECO:0000313" key="4">
    <source>
        <dbReference type="Proteomes" id="UP001201980"/>
    </source>
</evidence>
<feature type="region of interest" description="Disordered" evidence="2">
    <location>
        <begin position="1"/>
        <end position="35"/>
    </location>
</feature>